<dbReference type="EMBL" id="JAPDRQ010000046">
    <property type="protein sequence ID" value="KAJ9658879.1"/>
    <property type="molecule type" value="Genomic_DNA"/>
</dbReference>
<dbReference type="Proteomes" id="UP001172386">
    <property type="component" value="Unassembled WGS sequence"/>
</dbReference>
<name>A0ACC3ABB8_9EURO</name>
<comment type="caution">
    <text evidence="1">The sequence shown here is derived from an EMBL/GenBank/DDBJ whole genome shotgun (WGS) entry which is preliminary data.</text>
</comment>
<accession>A0ACC3ABB8</accession>
<proteinExistence type="predicted"/>
<organism evidence="1 2">
    <name type="scientific">Neophaeococcomyces mojaviensis</name>
    <dbReference type="NCBI Taxonomy" id="3383035"/>
    <lineage>
        <taxon>Eukaryota</taxon>
        <taxon>Fungi</taxon>
        <taxon>Dikarya</taxon>
        <taxon>Ascomycota</taxon>
        <taxon>Pezizomycotina</taxon>
        <taxon>Eurotiomycetes</taxon>
        <taxon>Chaetothyriomycetidae</taxon>
        <taxon>Chaetothyriales</taxon>
        <taxon>Chaetothyriales incertae sedis</taxon>
        <taxon>Neophaeococcomyces</taxon>
    </lineage>
</organism>
<gene>
    <name evidence="1" type="ORF">H2198_003449</name>
</gene>
<keyword evidence="2" id="KW-1185">Reference proteome</keyword>
<reference evidence="1" key="1">
    <citation type="submission" date="2022-10" db="EMBL/GenBank/DDBJ databases">
        <title>Culturing micro-colonial fungi from biological soil crusts in the Mojave desert and describing Neophaeococcomyces mojavensis, and introducing the new genera and species Taxawa tesnikishii.</title>
        <authorList>
            <person name="Kurbessoian T."/>
            <person name="Stajich J.E."/>
        </authorList>
    </citation>
    <scope>NUCLEOTIDE SEQUENCE</scope>
    <source>
        <strain evidence="1">JES_112</strain>
    </source>
</reference>
<protein>
    <submittedName>
        <fullName evidence="1">Uncharacterized protein</fullName>
    </submittedName>
</protein>
<sequence length="1376" mass="153401">MAQAYQHNTSHHYDGAALHDQAVSDPVHSEVEQSPGSRITAELLNKGDFQSRQSDVVPSPKVYKMPSPKPDIVMSNLFVLPNLPNLQKPPAIQKTFSHPALIAQNTAFPTSAIRGSLFSNNDFLRRSKYQRSEASCSPEMPDPRNSILCDSRAIPAAGHDTRSTSDGPSQRSPSPTVEVENPHSRARPSENKAQCSTPQVLDRDRLVEKEATEKVMNSMDQQHMLPEVYVVGSSPTPPDQAQSDTRAIEEMASPAISHYFQETNGCYGNKDGMTQQQKRSDTVLSPYKTGSRIQKPLQRQAQHSLGSASPNITSSGHPSEEDLVMLLVQQNRTRHRAHVELQKRHQTLRQHSSRLLEENGRFRQQLTDTTNKWHATVQDHHVLRADLQAFKHKYSKLKKWALEMHEEYEGLRDCGDKVNDEISAIKSEIVGDAKNRNDLLAKCQSITSVFETIKKSVNESRASTLELNTTRQQLGAVQARLQEEKLQNKSYTTYIQRLEKSQQDLNNRLYQKQEQMHQDLASISNVVGEYKDGSLDVYLARVLEILESVQKQGVLKLTDLEIIKTTCATNIQTFTAVEEKLANTSDQQLDHHKAQMSILTALKDIMDGLRSKLDQVEVLQDSNQTLSERVHQAEVVSKLANREKTVAQLFASGLLEAHKQIINNRPSTQPNEQMNKIEHLRSMNNELHINLQQKSSEITTLRAEMNNLERKAEDLSSELAEKQAQNRSLQAELDSVQQSQHAELAQSKADLEVQIAMHTQKVADQSRELERCQQECQGLKARVAELVKSNKDIDGQLQEKVTQLTNRNNDFEKLQADIGLIREQYNAIKGTEATLRTLQLESVNLREASERVRQLEKDNADLQQTTVGDRSEIEHLQRDLADAQVKIHELQPLFYEVKSLQHIRSALEATVRQLETDMKTAQQNALSAQDLRTQLENEQARSENLQKLLAVAKDSTLKAASLKQELEACQRKNAQLEQIVQVGSQDKEELTNAQVSLQEQARQIQKLESRVSSLSVAESQLRTLAEESQRKDTELATMQDHITKLQTENRYCSLLPNSTTNDEISGLSQEIVLSLKSAESNEGQASGKVVLDEEDIAGRPKRAANRGFCEPSEPIVVPNSQKQTLNEGLDPESSSQISSPPPTPEDLASMFGDSSVVPATNTTDMSAVENQSAARRSTDVVTSGPEVRPTASNDDMLLRSSDPVDLAHASNNQTTGVLVPMSTQNGSPRKTRSGARVRHSTPLPQPALGSDQIENFSTPISHSREQHRPNSAVKRTATHDSNEQSSKMKKPNLKNMEVRERAKTPVSAVSQSPSDVSWSVYDLPSTSRRGSSIVGTRASAPGKSVKTAASKSTRQNRKNAQMGARFGDNTPSYPQA</sequence>
<evidence type="ECO:0000313" key="2">
    <source>
        <dbReference type="Proteomes" id="UP001172386"/>
    </source>
</evidence>
<evidence type="ECO:0000313" key="1">
    <source>
        <dbReference type="EMBL" id="KAJ9658879.1"/>
    </source>
</evidence>